<feature type="region of interest" description="Disordered" evidence="1">
    <location>
        <begin position="74"/>
        <end position="99"/>
    </location>
</feature>
<accession>A0AAV5VUP1</accession>
<reference evidence="2" key="1">
    <citation type="submission" date="2023-10" db="EMBL/GenBank/DDBJ databases">
        <title>Genome assembly of Pristionchus species.</title>
        <authorList>
            <person name="Yoshida K."/>
            <person name="Sommer R.J."/>
        </authorList>
    </citation>
    <scope>NUCLEOTIDE SEQUENCE</scope>
    <source>
        <strain evidence="2">RS5133</strain>
    </source>
</reference>
<keyword evidence="3" id="KW-1185">Reference proteome</keyword>
<gene>
    <name evidence="2" type="ORF">PFISCL1PPCAC_12771</name>
</gene>
<feature type="non-terminal residue" evidence="2">
    <location>
        <position position="1"/>
    </location>
</feature>
<dbReference type="Proteomes" id="UP001432322">
    <property type="component" value="Unassembled WGS sequence"/>
</dbReference>
<evidence type="ECO:0000313" key="2">
    <source>
        <dbReference type="EMBL" id="GMT21474.1"/>
    </source>
</evidence>
<evidence type="ECO:0000256" key="1">
    <source>
        <dbReference type="SAM" id="MobiDB-lite"/>
    </source>
</evidence>
<feature type="compositionally biased region" description="Basic and acidic residues" evidence="1">
    <location>
        <begin position="74"/>
        <end position="90"/>
    </location>
</feature>
<organism evidence="2 3">
    <name type="scientific">Pristionchus fissidentatus</name>
    <dbReference type="NCBI Taxonomy" id="1538716"/>
    <lineage>
        <taxon>Eukaryota</taxon>
        <taxon>Metazoa</taxon>
        <taxon>Ecdysozoa</taxon>
        <taxon>Nematoda</taxon>
        <taxon>Chromadorea</taxon>
        <taxon>Rhabditida</taxon>
        <taxon>Rhabditina</taxon>
        <taxon>Diplogasteromorpha</taxon>
        <taxon>Diplogasteroidea</taxon>
        <taxon>Neodiplogasteridae</taxon>
        <taxon>Pristionchus</taxon>
    </lineage>
</organism>
<evidence type="ECO:0000313" key="3">
    <source>
        <dbReference type="Proteomes" id="UP001432322"/>
    </source>
</evidence>
<sequence length="133" mass="15087">DSAACLRNFGIFEMIINQMASSSHTVYIFKTEFRADGPLGRIHRSFPIDCEEEPVQRKNNVRNKATTVKKIDGCRGENSKERRSAEEIGEGRPSCCNSHSRVELTRPIATTRYHSQRAHARQQESNAAKLLCH</sequence>
<proteinExistence type="predicted"/>
<name>A0AAV5VUP1_9BILA</name>
<protein>
    <submittedName>
        <fullName evidence="2">Uncharacterized protein</fullName>
    </submittedName>
</protein>
<dbReference type="AlphaFoldDB" id="A0AAV5VUP1"/>
<dbReference type="EMBL" id="BTSY01000004">
    <property type="protein sequence ID" value="GMT21474.1"/>
    <property type="molecule type" value="Genomic_DNA"/>
</dbReference>
<comment type="caution">
    <text evidence="2">The sequence shown here is derived from an EMBL/GenBank/DDBJ whole genome shotgun (WGS) entry which is preliminary data.</text>
</comment>